<dbReference type="Pfam" id="PF00995">
    <property type="entry name" value="Sec1"/>
    <property type="match status" value="1"/>
</dbReference>
<dbReference type="Gene3D" id="3.40.50.1910">
    <property type="match status" value="1"/>
</dbReference>
<name>A0A176VIM0_MARPO</name>
<evidence type="ECO:0008006" key="4">
    <source>
        <dbReference type="Google" id="ProtNLM"/>
    </source>
</evidence>
<keyword evidence="3" id="KW-1185">Reference proteome</keyword>
<dbReference type="Gene3D" id="1.25.40.60">
    <property type="match status" value="1"/>
</dbReference>
<evidence type="ECO:0000313" key="3">
    <source>
        <dbReference type="Proteomes" id="UP000077202"/>
    </source>
</evidence>
<dbReference type="PANTHER" id="PTHR11679">
    <property type="entry name" value="VESICLE PROTEIN SORTING-ASSOCIATED"/>
    <property type="match status" value="1"/>
</dbReference>
<dbReference type="InterPro" id="IPR043154">
    <property type="entry name" value="Sec-1-like_dom1"/>
</dbReference>
<dbReference type="AlphaFoldDB" id="A0A176VIM0"/>
<accession>A0A176VIM0</accession>
<dbReference type="InterPro" id="IPR001619">
    <property type="entry name" value="Sec1-like"/>
</dbReference>
<dbReference type="InterPro" id="IPR043127">
    <property type="entry name" value="Sec-1-like_dom3a"/>
</dbReference>
<proteinExistence type="inferred from homology"/>
<comment type="caution">
    <text evidence="2">The sequence shown here is derived from an EMBL/GenBank/DDBJ whole genome shotgun (WGS) entry which is preliminary data.</text>
</comment>
<dbReference type="InterPro" id="IPR036045">
    <property type="entry name" value="Sec1-like_sf"/>
</dbReference>
<gene>
    <name evidence="2" type="ORF">AXG93_3960s1440</name>
</gene>
<dbReference type="EMBL" id="LVLJ01003657">
    <property type="protein sequence ID" value="OAE20253.1"/>
    <property type="molecule type" value="Genomic_DNA"/>
</dbReference>
<sequence>MKIEACGKESRAGKLHECIVLELGCHGPHCSECRDESEGKERRKETLTLRALEELEAQTGRGWGRKRTLESEERKRERERGRFSIFEKERSTGLCAAEFIGTLVCRIDVKKRRLCTTRVCCERKLRRAGDKSFMIDAVVRMLNLNHPVVSGGTADEEVYKVLILDRFCRDILSPLIKVNDLRKHGITLYLMIDNERQNIPDVPAIYFVQATASNIQRITLDAARGIYQSFHLNFASSLPRPLLEELAGGTLKQDCLHRIAKVYDQYLEFVTLENGLFSLSQPDTYVRLNDPSAEEKDVLSVVDGIVNGLFSVLATVGVVPIIRCARGGPAEMVATLLDTRLRDHLVSRNNLFTEGGHIGSSFQRPVLCLFDRNFELSVAVQHVWSYRPLVHDVLGMKLNRVTAHPEPGTSGGKVKSAAKSYELDDSDSFWVANWNAPFPKVAEEVQIQLDKYKQDVDEVNRRTGVGKESDFSDEELMGNTKHLMSAVNSLPELTERKRMIDKHTNLATSLLGEIKSRHLDNFCSTEEDMLARGSVDKSGVLAALKGKGTKEDKLRLAIVYLLAAETTVPAEVEAVEAALREAEIDIAPFLYVKRHKSITFSPVSAAAAQAGSRSQFADWSEKFYGQAISAVTAGVKNLLSGGRQLAITRAVETLMEAKVASDADSYLLFDPRGPKGMGSAMGHSKGPFKEAIVFMIGGGNYYEYSSLQEFAQRQQPAKNIIYGTTEILSGQEFVEQLAVLGSKMN</sequence>
<dbReference type="InterPro" id="IPR027482">
    <property type="entry name" value="Sec1-like_dom2"/>
</dbReference>
<dbReference type="GO" id="GO:0016192">
    <property type="term" value="P:vesicle-mediated transport"/>
    <property type="evidence" value="ECO:0007669"/>
    <property type="project" value="InterPro"/>
</dbReference>
<dbReference type="Proteomes" id="UP000077202">
    <property type="component" value="Unassembled WGS sequence"/>
</dbReference>
<dbReference type="SUPFAM" id="SSF56815">
    <property type="entry name" value="Sec1/munc18-like (SM) proteins"/>
    <property type="match status" value="1"/>
</dbReference>
<protein>
    <recommendedName>
        <fullName evidence="4">SM/Sec1-family protein</fullName>
    </recommendedName>
</protein>
<comment type="similarity">
    <text evidence="1">Belongs to the STXBP/unc-18/SEC1 family.</text>
</comment>
<dbReference type="Gene3D" id="3.90.830.10">
    <property type="entry name" value="Syntaxin Binding Protein 1, Chain A, domain 2"/>
    <property type="match status" value="1"/>
</dbReference>
<evidence type="ECO:0000256" key="1">
    <source>
        <dbReference type="ARBA" id="ARBA00009884"/>
    </source>
</evidence>
<evidence type="ECO:0000313" key="2">
    <source>
        <dbReference type="EMBL" id="OAE20253.1"/>
    </source>
</evidence>
<dbReference type="Gene3D" id="3.40.50.2060">
    <property type="match status" value="1"/>
</dbReference>
<reference evidence="2" key="1">
    <citation type="submission" date="2016-03" db="EMBL/GenBank/DDBJ databases">
        <title>Mechanisms controlling the formation of the plant cell surface in tip-growing cells are functionally conserved among land plants.</title>
        <authorList>
            <person name="Honkanen S."/>
            <person name="Jones V.A."/>
            <person name="Morieri G."/>
            <person name="Champion C."/>
            <person name="Hetherington A.J."/>
            <person name="Kelly S."/>
            <person name="Saint-Marcoux D."/>
            <person name="Proust H."/>
            <person name="Prescott H."/>
            <person name="Dolan L."/>
        </authorList>
    </citation>
    <scope>NUCLEOTIDE SEQUENCE [LARGE SCALE GENOMIC DNA]</scope>
    <source>
        <tissue evidence="2">Whole gametophyte</tissue>
    </source>
</reference>
<organism evidence="2 3">
    <name type="scientific">Marchantia polymorpha subsp. ruderalis</name>
    <dbReference type="NCBI Taxonomy" id="1480154"/>
    <lineage>
        <taxon>Eukaryota</taxon>
        <taxon>Viridiplantae</taxon>
        <taxon>Streptophyta</taxon>
        <taxon>Embryophyta</taxon>
        <taxon>Marchantiophyta</taxon>
        <taxon>Marchantiopsida</taxon>
        <taxon>Marchantiidae</taxon>
        <taxon>Marchantiales</taxon>
        <taxon>Marchantiaceae</taxon>
        <taxon>Marchantia</taxon>
    </lineage>
</organism>